<name>A0ABT7AHN4_9HYPH</name>
<evidence type="ECO:0000256" key="1">
    <source>
        <dbReference type="ARBA" id="ARBA00022679"/>
    </source>
</evidence>
<evidence type="ECO:0000313" key="4">
    <source>
        <dbReference type="EMBL" id="MDJ1158895.1"/>
    </source>
</evidence>
<dbReference type="PANTHER" id="PTHR43072">
    <property type="entry name" value="N-ACETYLTRANSFERASE"/>
    <property type="match status" value="1"/>
</dbReference>
<keyword evidence="1 4" id="KW-0808">Transferase</keyword>
<dbReference type="InterPro" id="IPR000182">
    <property type="entry name" value="GNAT_dom"/>
</dbReference>
<dbReference type="Pfam" id="PF00583">
    <property type="entry name" value="Acetyltransf_1"/>
    <property type="match status" value="1"/>
</dbReference>
<evidence type="ECO:0000259" key="3">
    <source>
        <dbReference type="PROSITE" id="PS51186"/>
    </source>
</evidence>
<sequence>MTAIRPAAEADLPAILAIHNHHIAHTLAIWRYEPADLAERRAWFAGRETQGFPVLVAEEAGEIAGFASFGDFRAGAGYHRTVEHSIYVREDRQRRGIARRLMLALFDEARAAGKHVMVAAIGLPNDASVALHASLGFEEAGRLRGIGWKFDRALDLLMMQKAL</sequence>
<organism evidence="4 5">
    <name type="scientific">Chelatococcus albus</name>
    <dbReference type="NCBI Taxonomy" id="3047466"/>
    <lineage>
        <taxon>Bacteria</taxon>
        <taxon>Pseudomonadati</taxon>
        <taxon>Pseudomonadota</taxon>
        <taxon>Alphaproteobacteria</taxon>
        <taxon>Hyphomicrobiales</taxon>
        <taxon>Chelatococcaceae</taxon>
        <taxon>Chelatococcus</taxon>
    </lineage>
</organism>
<dbReference type="RefSeq" id="WP_283740886.1">
    <property type="nucleotide sequence ID" value="NZ_JASJEV010000006.1"/>
</dbReference>
<protein>
    <submittedName>
        <fullName evidence="4">GNAT family N-acetyltransferase</fullName>
        <ecNumber evidence="4">2.3.1.-</ecNumber>
    </submittedName>
</protein>
<reference evidence="4 5" key="1">
    <citation type="submission" date="2023-05" db="EMBL/GenBank/DDBJ databases">
        <title>Chelatococcus sp. nov., a moderately thermophilic bacterium isolated from hot spring microbial mat.</title>
        <authorList>
            <person name="Hu C.-J."/>
            <person name="Li W.-J."/>
        </authorList>
    </citation>
    <scope>NUCLEOTIDE SEQUENCE [LARGE SCALE GENOMIC DNA]</scope>
    <source>
        <strain evidence="4 5">SYSU G07232</strain>
    </source>
</reference>
<keyword evidence="5" id="KW-1185">Reference proteome</keyword>
<dbReference type="PROSITE" id="PS51186">
    <property type="entry name" value="GNAT"/>
    <property type="match status" value="1"/>
</dbReference>
<keyword evidence="2 4" id="KW-0012">Acyltransferase</keyword>
<comment type="caution">
    <text evidence="4">The sequence shown here is derived from an EMBL/GenBank/DDBJ whole genome shotgun (WGS) entry which is preliminary data.</text>
</comment>
<dbReference type="PANTHER" id="PTHR43072:SF23">
    <property type="entry name" value="UPF0039 PROTEIN C11D3.02C"/>
    <property type="match status" value="1"/>
</dbReference>
<dbReference type="SUPFAM" id="SSF55729">
    <property type="entry name" value="Acyl-CoA N-acyltransferases (Nat)"/>
    <property type="match status" value="1"/>
</dbReference>
<dbReference type="EMBL" id="JASJEV010000006">
    <property type="protein sequence ID" value="MDJ1158895.1"/>
    <property type="molecule type" value="Genomic_DNA"/>
</dbReference>
<dbReference type="Gene3D" id="3.40.630.30">
    <property type="match status" value="1"/>
</dbReference>
<gene>
    <name evidence="4" type="ORF">QNA08_11680</name>
</gene>
<dbReference type="Proteomes" id="UP001321492">
    <property type="component" value="Unassembled WGS sequence"/>
</dbReference>
<feature type="domain" description="N-acetyltransferase" evidence="3">
    <location>
        <begin position="2"/>
        <end position="163"/>
    </location>
</feature>
<dbReference type="EC" id="2.3.1.-" evidence="4"/>
<dbReference type="InterPro" id="IPR016181">
    <property type="entry name" value="Acyl_CoA_acyltransferase"/>
</dbReference>
<proteinExistence type="predicted"/>
<accession>A0ABT7AHN4</accession>
<evidence type="ECO:0000256" key="2">
    <source>
        <dbReference type="ARBA" id="ARBA00023315"/>
    </source>
</evidence>
<dbReference type="GO" id="GO:0016746">
    <property type="term" value="F:acyltransferase activity"/>
    <property type="evidence" value="ECO:0007669"/>
    <property type="project" value="UniProtKB-KW"/>
</dbReference>
<evidence type="ECO:0000313" key="5">
    <source>
        <dbReference type="Proteomes" id="UP001321492"/>
    </source>
</evidence>
<dbReference type="CDD" id="cd04301">
    <property type="entry name" value="NAT_SF"/>
    <property type="match status" value="1"/>
</dbReference>